<feature type="chain" id="PRO_5046643006" evidence="6">
    <location>
        <begin position="23"/>
        <end position="448"/>
    </location>
</feature>
<evidence type="ECO:0000256" key="2">
    <source>
        <dbReference type="ARBA" id="ARBA00006275"/>
    </source>
</evidence>
<accession>A0ABY4CUK7</accession>
<feature type="domain" description="SusD-like N-terminal" evidence="8">
    <location>
        <begin position="101"/>
        <end position="231"/>
    </location>
</feature>
<dbReference type="InterPro" id="IPR011990">
    <property type="entry name" value="TPR-like_helical_dom_sf"/>
</dbReference>
<dbReference type="Gene3D" id="1.25.40.390">
    <property type="match status" value="1"/>
</dbReference>
<evidence type="ECO:0000256" key="3">
    <source>
        <dbReference type="ARBA" id="ARBA00022729"/>
    </source>
</evidence>
<keyword evidence="10" id="KW-1185">Reference proteome</keyword>
<evidence type="ECO:0000313" key="9">
    <source>
        <dbReference type="EMBL" id="UOG73873.1"/>
    </source>
</evidence>
<feature type="domain" description="RagB/SusD" evidence="7">
    <location>
        <begin position="325"/>
        <end position="447"/>
    </location>
</feature>
<dbReference type="RefSeq" id="WP_243796923.1">
    <property type="nucleotide sequence ID" value="NZ_CP094669.1"/>
</dbReference>
<keyword evidence="4" id="KW-0472">Membrane</keyword>
<dbReference type="CDD" id="cd08977">
    <property type="entry name" value="SusD"/>
    <property type="match status" value="1"/>
</dbReference>
<reference evidence="9 10" key="1">
    <citation type="submission" date="2022-03" db="EMBL/GenBank/DDBJ databases">
        <title>Hymenobactersp. isolated from the air.</title>
        <authorList>
            <person name="Won M."/>
            <person name="Kwon S.-W."/>
        </authorList>
    </citation>
    <scope>NUCLEOTIDE SEQUENCE [LARGE SCALE GENOMIC DNA]</scope>
    <source>
        <strain evidence="9 10">KACC 21982</strain>
    </source>
</reference>
<evidence type="ECO:0000259" key="7">
    <source>
        <dbReference type="Pfam" id="PF07980"/>
    </source>
</evidence>
<comment type="similarity">
    <text evidence="2">Belongs to the SusD family.</text>
</comment>
<dbReference type="Pfam" id="PF14322">
    <property type="entry name" value="SusD-like_3"/>
    <property type="match status" value="1"/>
</dbReference>
<keyword evidence="3 6" id="KW-0732">Signal</keyword>
<dbReference type="SUPFAM" id="SSF48452">
    <property type="entry name" value="TPR-like"/>
    <property type="match status" value="1"/>
</dbReference>
<name>A0ABY4CUK7_9BACT</name>
<evidence type="ECO:0000256" key="5">
    <source>
        <dbReference type="ARBA" id="ARBA00023237"/>
    </source>
</evidence>
<evidence type="ECO:0000313" key="10">
    <source>
        <dbReference type="Proteomes" id="UP000831113"/>
    </source>
</evidence>
<protein>
    <submittedName>
        <fullName evidence="9">RagB/SusD family nutrient uptake outer membrane protein</fullName>
    </submittedName>
</protein>
<proteinExistence type="inferred from homology"/>
<evidence type="ECO:0000256" key="1">
    <source>
        <dbReference type="ARBA" id="ARBA00004442"/>
    </source>
</evidence>
<dbReference type="Pfam" id="PF07980">
    <property type="entry name" value="SusD_RagB"/>
    <property type="match status" value="1"/>
</dbReference>
<evidence type="ECO:0000259" key="8">
    <source>
        <dbReference type="Pfam" id="PF14322"/>
    </source>
</evidence>
<dbReference type="Proteomes" id="UP000831113">
    <property type="component" value="Chromosome"/>
</dbReference>
<organism evidence="9 10">
    <name type="scientific">Hymenobacter tibetensis</name>
    <dbReference type="NCBI Taxonomy" id="497967"/>
    <lineage>
        <taxon>Bacteria</taxon>
        <taxon>Pseudomonadati</taxon>
        <taxon>Bacteroidota</taxon>
        <taxon>Cytophagia</taxon>
        <taxon>Cytophagales</taxon>
        <taxon>Hymenobacteraceae</taxon>
        <taxon>Hymenobacter</taxon>
    </lineage>
</organism>
<keyword evidence="5" id="KW-0998">Cell outer membrane</keyword>
<dbReference type="EMBL" id="CP094669">
    <property type="protein sequence ID" value="UOG73873.1"/>
    <property type="molecule type" value="Genomic_DNA"/>
</dbReference>
<gene>
    <name evidence="9" type="ORF">MTX78_17335</name>
</gene>
<feature type="signal peptide" evidence="6">
    <location>
        <begin position="1"/>
        <end position="22"/>
    </location>
</feature>
<sequence length="448" mass="49234">MKNIFRSLAMAGLLLAAPLAGCNDKLDIEPVNDIPGENALLTSADVQAALVGAYDATSSNRVYGGYVQFISELLADDGDFEFVGTFVQPRETQFKAVLTNNSFVSATWNDSYRAINIANNVLANLDKVSEVERKRVEGEARFLRASLYFELVRLYGRAWNDGNPQTNPGVPLVLTPTVAFSAADKVARNTVAEVYAQVITDLSTAEANIAASNGFFATKAAAAGMLARVYLQQGRFAEAASAANRVIASNRYSLAPSYAEAFEPTANTSEDVFAIQITQQDGLNDLNTYFSPTQRGDIEVSDQHFERYEAGDERADFFDDVYTLKFDQQYGNIRILRLAEMYLIRAEGNLRTGGTVGATPLADINTVRERAGLPDLTSVTLADILKERRLELSFEGARLHDLKRNQEQATTPDSPPVIIPWNSPRLVLPIPQRERDVNPNLVQNPGYN</sequence>
<dbReference type="InterPro" id="IPR033985">
    <property type="entry name" value="SusD-like_N"/>
</dbReference>
<evidence type="ECO:0000256" key="4">
    <source>
        <dbReference type="ARBA" id="ARBA00023136"/>
    </source>
</evidence>
<comment type="subcellular location">
    <subcellularLocation>
        <location evidence="1">Cell outer membrane</location>
    </subcellularLocation>
</comment>
<evidence type="ECO:0000256" key="6">
    <source>
        <dbReference type="SAM" id="SignalP"/>
    </source>
</evidence>
<dbReference type="InterPro" id="IPR012944">
    <property type="entry name" value="SusD_RagB_dom"/>
</dbReference>